<reference evidence="1 2" key="1">
    <citation type="submission" date="2016-05" db="EMBL/GenBank/DDBJ databases">
        <title>Paenibacillus sp. 1ZS3-15 nov., isolated from the rhizosphere soil.</title>
        <authorList>
            <person name="Zhang X.X."/>
            <person name="Zhang J."/>
        </authorList>
    </citation>
    <scope>NUCLEOTIDE SEQUENCE [LARGE SCALE GENOMIC DNA]</scope>
    <source>
        <strain evidence="1 2">1ZS3-15</strain>
    </source>
</reference>
<comment type="caution">
    <text evidence="1">The sequence shown here is derived from an EMBL/GenBank/DDBJ whole genome shotgun (WGS) entry which is preliminary data.</text>
</comment>
<evidence type="ECO:0000313" key="1">
    <source>
        <dbReference type="EMBL" id="OAS21580.1"/>
    </source>
</evidence>
<name>A0A198AKG8_9BACL</name>
<evidence type="ECO:0000313" key="2">
    <source>
        <dbReference type="Proteomes" id="UP000078454"/>
    </source>
</evidence>
<proteinExistence type="predicted"/>
<gene>
    <name evidence="1" type="ORF">A8708_16775</name>
</gene>
<organism evidence="1 2">
    <name type="scientific">Paenibacillus oryzisoli</name>
    <dbReference type="NCBI Taxonomy" id="1850517"/>
    <lineage>
        <taxon>Bacteria</taxon>
        <taxon>Bacillati</taxon>
        <taxon>Bacillota</taxon>
        <taxon>Bacilli</taxon>
        <taxon>Bacillales</taxon>
        <taxon>Paenibacillaceae</taxon>
        <taxon>Paenibacillus</taxon>
    </lineage>
</organism>
<dbReference type="STRING" id="1850517.A8708_16775"/>
<sequence>METVQYDFEFDNAILFGQFIMVMRDGRIVGGDIIDAWNENEVKVGDKWFSRKKCSFIVSPAPHTSIFY</sequence>
<dbReference type="EMBL" id="LYPB01000048">
    <property type="protein sequence ID" value="OAS21580.1"/>
    <property type="molecule type" value="Genomic_DNA"/>
</dbReference>
<keyword evidence="2" id="KW-1185">Reference proteome</keyword>
<dbReference type="OrthoDB" id="2627117at2"/>
<accession>A0A198AKG8</accession>
<dbReference type="Proteomes" id="UP000078454">
    <property type="component" value="Unassembled WGS sequence"/>
</dbReference>
<dbReference type="RefSeq" id="WP_068662442.1">
    <property type="nucleotide sequence ID" value="NZ_LYPB01000048.1"/>
</dbReference>
<protein>
    <submittedName>
        <fullName evidence="1">Uncharacterized protein</fullName>
    </submittedName>
</protein>
<dbReference type="AlphaFoldDB" id="A0A198AKG8"/>